<evidence type="ECO:0000313" key="4">
    <source>
        <dbReference type="Proteomes" id="UP000007875"/>
    </source>
</evidence>
<dbReference type="InterPro" id="IPR026708">
    <property type="entry name" value="CSPP1"/>
</dbReference>
<dbReference type="InParanoid" id="H2YJG1"/>
<feature type="coiled-coil region" evidence="1">
    <location>
        <begin position="97"/>
        <end position="131"/>
    </location>
</feature>
<reference evidence="3" key="3">
    <citation type="submission" date="2025-09" db="UniProtKB">
        <authorList>
            <consortium name="Ensembl"/>
        </authorList>
    </citation>
    <scope>IDENTIFICATION</scope>
</reference>
<dbReference type="HOGENOM" id="CLU_1380868_0_0_1"/>
<keyword evidence="4" id="KW-1185">Reference proteome</keyword>
<dbReference type="AlphaFoldDB" id="H2YJG1"/>
<dbReference type="PANTHER" id="PTHR21616">
    <property type="entry name" value="CENTROSOME SPINDLE POLE ASSOCIATED PROTEIN"/>
    <property type="match status" value="1"/>
</dbReference>
<evidence type="ECO:0000256" key="2">
    <source>
        <dbReference type="SAM" id="MobiDB-lite"/>
    </source>
</evidence>
<organism evidence="3 4">
    <name type="scientific">Ciona savignyi</name>
    <name type="common">Pacific transparent sea squirt</name>
    <dbReference type="NCBI Taxonomy" id="51511"/>
    <lineage>
        <taxon>Eukaryota</taxon>
        <taxon>Metazoa</taxon>
        <taxon>Chordata</taxon>
        <taxon>Tunicata</taxon>
        <taxon>Ascidiacea</taxon>
        <taxon>Phlebobranchia</taxon>
        <taxon>Cionidae</taxon>
        <taxon>Ciona</taxon>
    </lineage>
</organism>
<feature type="compositionally biased region" description="Polar residues" evidence="2">
    <location>
        <begin position="53"/>
        <end position="80"/>
    </location>
</feature>
<sequence length="198" mass="22075">MMRRTITTGLVTHLTPVLPHLQSGMQPGLQPGVSPLMAAAAGYANPGAVPSGAGSQQETSQKSILSSRRTGSNVESSLVSDENRDDLKKREKMLVYQEELKEQMNLKEKKVKAAKAEQERYDRKIEQEAQNYNPWGKGGAGAPMRDVHGNLISDLRQMHLVNEELDRDPSKLDELVRERQHTRIDDAPVLSPRSQRDP</sequence>
<dbReference type="Ensembl" id="ENSCSAVT00000005532.1">
    <property type="protein sequence ID" value="ENSCSAVP00000005460.1"/>
    <property type="gene ID" value="ENSCSAVG00000003261.1"/>
</dbReference>
<dbReference type="PANTHER" id="PTHR21616:SF2">
    <property type="entry name" value="CENTROSOME AND SPINDLE POLE-ASSOCIATED PROTEIN 1"/>
    <property type="match status" value="1"/>
</dbReference>
<dbReference type="Proteomes" id="UP000007875">
    <property type="component" value="Unassembled WGS sequence"/>
</dbReference>
<dbReference type="GO" id="GO:0000922">
    <property type="term" value="C:spindle pole"/>
    <property type="evidence" value="ECO:0007669"/>
    <property type="project" value="InterPro"/>
</dbReference>
<name>H2YJG1_CIOSA</name>
<keyword evidence="1" id="KW-0175">Coiled coil</keyword>
<dbReference type="GO" id="GO:0005813">
    <property type="term" value="C:centrosome"/>
    <property type="evidence" value="ECO:0007669"/>
    <property type="project" value="InterPro"/>
</dbReference>
<proteinExistence type="predicted"/>
<dbReference type="GeneTree" id="ENSGT00390000015084"/>
<feature type="region of interest" description="Disordered" evidence="2">
    <location>
        <begin position="48"/>
        <end position="85"/>
    </location>
</feature>
<evidence type="ECO:0000313" key="3">
    <source>
        <dbReference type="Ensembl" id="ENSCSAVP00000005460.1"/>
    </source>
</evidence>
<dbReference type="GO" id="GO:0032467">
    <property type="term" value="P:positive regulation of cytokinesis"/>
    <property type="evidence" value="ECO:0007669"/>
    <property type="project" value="InterPro"/>
</dbReference>
<accession>H2YJG1</accession>
<protein>
    <submittedName>
        <fullName evidence="3">Uncharacterized protein</fullName>
    </submittedName>
</protein>
<dbReference type="GO" id="GO:0005874">
    <property type="term" value="C:microtubule"/>
    <property type="evidence" value="ECO:0007669"/>
    <property type="project" value="InterPro"/>
</dbReference>
<reference evidence="3" key="2">
    <citation type="submission" date="2025-08" db="UniProtKB">
        <authorList>
            <consortium name="Ensembl"/>
        </authorList>
    </citation>
    <scope>IDENTIFICATION</scope>
</reference>
<feature type="region of interest" description="Disordered" evidence="2">
    <location>
        <begin position="163"/>
        <end position="198"/>
    </location>
</feature>
<dbReference type="STRING" id="51511.ENSCSAVP00000005460"/>
<dbReference type="eggNOG" id="ENOG502QTSW">
    <property type="taxonomic scope" value="Eukaryota"/>
</dbReference>
<reference evidence="4" key="1">
    <citation type="submission" date="2003-08" db="EMBL/GenBank/DDBJ databases">
        <authorList>
            <person name="Birren B."/>
            <person name="Nusbaum C."/>
            <person name="Abebe A."/>
            <person name="Abouelleil A."/>
            <person name="Adekoya E."/>
            <person name="Ait-zahra M."/>
            <person name="Allen N."/>
            <person name="Allen T."/>
            <person name="An P."/>
            <person name="Anderson M."/>
            <person name="Anderson S."/>
            <person name="Arachchi H."/>
            <person name="Armbruster J."/>
            <person name="Bachantsang P."/>
            <person name="Baldwin J."/>
            <person name="Barry A."/>
            <person name="Bayul T."/>
            <person name="Blitshsteyn B."/>
            <person name="Bloom T."/>
            <person name="Blye J."/>
            <person name="Boguslavskiy L."/>
            <person name="Borowsky M."/>
            <person name="Boukhgalter B."/>
            <person name="Brunache A."/>
            <person name="Butler J."/>
            <person name="Calixte N."/>
            <person name="Calvo S."/>
            <person name="Camarata J."/>
            <person name="Campo K."/>
            <person name="Chang J."/>
            <person name="Cheshatsang Y."/>
            <person name="Citroen M."/>
            <person name="Collymore A."/>
            <person name="Considine T."/>
            <person name="Cook A."/>
            <person name="Cooke P."/>
            <person name="Corum B."/>
            <person name="Cuomo C."/>
            <person name="David R."/>
            <person name="Dawoe T."/>
            <person name="Degray S."/>
            <person name="Dodge S."/>
            <person name="Dooley K."/>
            <person name="Dorje P."/>
            <person name="Dorjee K."/>
            <person name="Dorris L."/>
            <person name="Duffey N."/>
            <person name="Dupes A."/>
            <person name="Elkins T."/>
            <person name="Engels R."/>
            <person name="Erickson J."/>
            <person name="Farina A."/>
            <person name="Faro S."/>
            <person name="Ferreira P."/>
            <person name="Fischer H."/>
            <person name="Fitzgerald M."/>
            <person name="Foley K."/>
            <person name="Gage D."/>
            <person name="Galagan J."/>
            <person name="Gearin G."/>
            <person name="Gnerre S."/>
            <person name="Gnirke A."/>
            <person name="Goyette A."/>
            <person name="Graham J."/>
            <person name="Grandbois E."/>
            <person name="Gyaltsen K."/>
            <person name="Hafez N."/>
            <person name="Hagopian D."/>
            <person name="Hagos B."/>
            <person name="Hall J."/>
            <person name="Hatcher B."/>
            <person name="Heller A."/>
            <person name="Higgins H."/>
            <person name="Honan T."/>
            <person name="Horn A."/>
            <person name="Houde N."/>
            <person name="Hughes L."/>
            <person name="Hulme W."/>
            <person name="Husby E."/>
            <person name="Iliev I."/>
            <person name="Jaffe D."/>
            <person name="Jones C."/>
            <person name="Kamal M."/>
            <person name="Kamat A."/>
            <person name="Kamvysselis M."/>
            <person name="Karlsson E."/>
            <person name="Kells C."/>
            <person name="Kieu A."/>
            <person name="Kisner P."/>
            <person name="Kodira C."/>
            <person name="Kulbokas E."/>
            <person name="Labutti K."/>
            <person name="Lama D."/>
            <person name="Landers T."/>
            <person name="Leger J."/>
            <person name="Levine S."/>
            <person name="Lewis D."/>
            <person name="Lewis T."/>
            <person name="Lindblad-toh K."/>
            <person name="Liu X."/>
            <person name="Lokyitsang T."/>
            <person name="Lokyitsang Y."/>
            <person name="Lucien O."/>
            <person name="Lui A."/>
            <person name="Ma L.J."/>
            <person name="Mabbitt R."/>
            <person name="Macdonald J."/>
            <person name="Maclean C."/>
            <person name="Major J."/>
            <person name="Manning J."/>
            <person name="Marabella R."/>
            <person name="Maru K."/>
            <person name="Matthews C."/>
            <person name="Mauceli E."/>
            <person name="Mccarthy M."/>
            <person name="Mcdonough S."/>
            <person name="Mcghee T."/>
            <person name="Meldrim J."/>
            <person name="Meneus L."/>
            <person name="Mesirov J."/>
            <person name="Mihalev A."/>
            <person name="Mihova T."/>
            <person name="Mikkelsen T."/>
            <person name="Mlenga V."/>
            <person name="Moru K."/>
            <person name="Mozes J."/>
            <person name="Mulrain L."/>
            <person name="Munson G."/>
            <person name="Naylor J."/>
            <person name="Newes C."/>
            <person name="Nguyen C."/>
            <person name="Nguyen N."/>
            <person name="Nguyen T."/>
            <person name="Nicol R."/>
            <person name="Nielsen C."/>
            <person name="Nizzari M."/>
            <person name="Norbu C."/>
            <person name="Norbu N."/>
            <person name="O'donnell P."/>
            <person name="Okoawo O."/>
            <person name="O'leary S."/>
            <person name="Omotosho B."/>
            <person name="O'neill K."/>
            <person name="Osman S."/>
            <person name="Parker S."/>
            <person name="Perrin D."/>
            <person name="Phunkhang P."/>
            <person name="Piqani B."/>
            <person name="Purcell S."/>
            <person name="Rachupka T."/>
            <person name="Ramasamy U."/>
            <person name="Rameau R."/>
            <person name="Ray V."/>
            <person name="Raymond C."/>
            <person name="Retta R."/>
            <person name="Richardson S."/>
            <person name="Rise C."/>
            <person name="Rodriguez J."/>
            <person name="Rogers J."/>
            <person name="Rogov P."/>
            <person name="Rutman M."/>
            <person name="Schupbach R."/>
            <person name="Seaman C."/>
            <person name="Settipalli S."/>
            <person name="Sharpe T."/>
            <person name="Sheridan J."/>
            <person name="Sherpa N."/>
            <person name="Shi J."/>
            <person name="Smirnov S."/>
            <person name="Smith C."/>
            <person name="Sougnez C."/>
            <person name="Spencer B."/>
            <person name="Stalker J."/>
            <person name="Stange-thomann N."/>
            <person name="Stavropoulos S."/>
            <person name="Stetson K."/>
            <person name="Stone C."/>
            <person name="Stone S."/>
            <person name="Stubbs M."/>
            <person name="Talamas J."/>
            <person name="Tchuinga P."/>
            <person name="Tenzing P."/>
            <person name="Tesfaye S."/>
            <person name="Theodore J."/>
            <person name="Thoulutsang Y."/>
            <person name="Topham K."/>
            <person name="Towey S."/>
            <person name="Tsamla T."/>
            <person name="Tsomo N."/>
            <person name="Vallee D."/>
            <person name="Vassiliev H."/>
            <person name="Venkataraman V."/>
            <person name="Vinson J."/>
            <person name="Vo A."/>
            <person name="Wade C."/>
            <person name="Wang S."/>
            <person name="Wangchuk T."/>
            <person name="Wangdi T."/>
            <person name="Whittaker C."/>
            <person name="Wilkinson J."/>
            <person name="Wu Y."/>
            <person name="Wyman D."/>
            <person name="Yadav S."/>
            <person name="Yang S."/>
            <person name="Yang X."/>
            <person name="Yeager S."/>
            <person name="Yee E."/>
            <person name="Young G."/>
            <person name="Zainoun J."/>
            <person name="Zembeck L."/>
            <person name="Zimmer A."/>
            <person name="Zody M."/>
            <person name="Lander E."/>
        </authorList>
    </citation>
    <scope>NUCLEOTIDE SEQUENCE [LARGE SCALE GENOMIC DNA]</scope>
</reference>
<feature type="compositionally biased region" description="Basic and acidic residues" evidence="2">
    <location>
        <begin position="163"/>
        <end position="186"/>
    </location>
</feature>
<evidence type="ECO:0000256" key="1">
    <source>
        <dbReference type="SAM" id="Coils"/>
    </source>
</evidence>